<dbReference type="PANTHER" id="PTHR10622:SF10">
    <property type="entry name" value="HET DOMAIN-CONTAINING PROTEIN"/>
    <property type="match status" value="1"/>
</dbReference>
<dbReference type="OrthoDB" id="20872at2759"/>
<evidence type="ECO:0000313" key="2">
    <source>
        <dbReference type="EMBL" id="KAF2828992.1"/>
    </source>
</evidence>
<dbReference type="EMBL" id="MU006221">
    <property type="protein sequence ID" value="KAF2828992.1"/>
    <property type="molecule type" value="Genomic_DNA"/>
</dbReference>
<organism evidence="2 3">
    <name type="scientific">Ophiobolus disseminans</name>
    <dbReference type="NCBI Taxonomy" id="1469910"/>
    <lineage>
        <taxon>Eukaryota</taxon>
        <taxon>Fungi</taxon>
        <taxon>Dikarya</taxon>
        <taxon>Ascomycota</taxon>
        <taxon>Pezizomycotina</taxon>
        <taxon>Dothideomycetes</taxon>
        <taxon>Pleosporomycetidae</taxon>
        <taxon>Pleosporales</taxon>
        <taxon>Pleosporineae</taxon>
        <taxon>Phaeosphaeriaceae</taxon>
        <taxon>Ophiobolus</taxon>
    </lineage>
</organism>
<dbReference type="Pfam" id="PF06985">
    <property type="entry name" value="HET"/>
    <property type="match status" value="1"/>
</dbReference>
<accession>A0A6A7A6T8</accession>
<gene>
    <name evidence="2" type="ORF">CC86DRAFT_345429</name>
</gene>
<keyword evidence="3" id="KW-1185">Reference proteome</keyword>
<dbReference type="Proteomes" id="UP000799424">
    <property type="component" value="Unassembled WGS sequence"/>
</dbReference>
<dbReference type="AlphaFoldDB" id="A0A6A7A6T8"/>
<evidence type="ECO:0000313" key="3">
    <source>
        <dbReference type="Proteomes" id="UP000799424"/>
    </source>
</evidence>
<proteinExistence type="predicted"/>
<name>A0A6A7A6T8_9PLEO</name>
<protein>
    <submittedName>
        <fullName evidence="2">HET-domain-containing protein</fullName>
    </submittedName>
</protein>
<dbReference type="PANTHER" id="PTHR10622">
    <property type="entry name" value="HET DOMAIN-CONTAINING PROTEIN"/>
    <property type="match status" value="1"/>
</dbReference>
<evidence type="ECO:0000259" key="1">
    <source>
        <dbReference type="Pfam" id="PF06985"/>
    </source>
</evidence>
<feature type="domain" description="Heterokaryon incompatibility" evidence="1">
    <location>
        <begin position="21"/>
        <end position="116"/>
    </location>
</feature>
<reference evidence="2" key="1">
    <citation type="journal article" date="2020" name="Stud. Mycol.">
        <title>101 Dothideomycetes genomes: a test case for predicting lifestyles and emergence of pathogens.</title>
        <authorList>
            <person name="Haridas S."/>
            <person name="Albert R."/>
            <person name="Binder M."/>
            <person name="Bloem J."/>
            <person name="Labutti K."/>
            <person name="Salamov A."/>
            <person name="Andreopoulos B."/>
            <person name="Baker S."/>
            <person name="Barry K."/>
            <person name="Bills G."/>
            <person name="Bluhm B."/>
            <person name="Cannon C."/>
            <person name="Castanera R."/>
            <person name="Culley D."/>
            <person name="Daum C."/>
            <person name="Ezra D."/>
            <person name="Gonzalez J."/>
            <person name="Henrissat B."/>
            <person name="Kuo A."/>
            <person name="Liang C."/>
            <person name="Lipzen A."/>
            <person name="Lutzoni F."/>
            <person name="Magnuson J."/>
            <person name="Mondo S."/>
            <person name="Nolan M."/>
            <person name="Ohm R."/>
            <person name="Pangilinan J."/>
            <person name="Park H.-J."/>
            <person name="Ramirez L."/>
            <person name="Alfaro M."/>
            <person name="Sun H."/>
            <person name="Tritt A."/>
            <person name="Yoshinaga Y."/>
            <person name="Zwiers L.-H."/>
            <person name="Turgeon B."/>
            <person name="Goodwin S."/>
            <person name="Spatafora J."/>
            <person name="Crous P."/>
            <person name="Grigoriev I."/>
        </authorList>
    </citation>
    <scope>NUCLEOTIDE SEQUENCE</scope>
    <source>
        <strain evidence="2">CBS 113818</strain>
    </source>
</reference>
<dbReference type="InterPro" id="IPR010730">
    <property type="entry name" value="HET"/>
</dbReference>
<sequence>MILIDTRTLALQEFQNSDQRYAILSHTWGPAGEEVTYDEMMAPERSAATRFKPGYDKIVKTCEIALANYKLPYAWVDTCCINKASSAELSEAINSMFRWYKDAWVGFAYISDMTERASSFHQSRWFSRGWTLQELIAPKDLIFFDRNWEFRGTRESRAGDISTITGIPTSVLHQYVELSEIPIAQRFSWASTRETTRVEDRAYSLLGIFDINMAMMYGEGQKAFIRLQEHILSQSADLSIFLWTDLETNQKHTGLFAPSPACFIEMRKVVAEPTFTQREFFLTNRGIRLKLGLTWDTETGLAILPVKHLFGASDKPAGIYLRRVGQDLFVRAHPQICPTVDAEKVYAVFTAAKTLTDFQSKSVAHNVIGLTIPQEVTVTRVEPNGSWDPSRHLLHAGHTNAFLGYMVFQLDLSLFAIVFCFRSGRWSAAAISRDRWPAVQESFYNYYQSYANLAELKYNDTMPGARMASLKGPHSTAMVVYMRGGHAQPHPFIELQFIDQEDSLPPYMQQVTNDKVE</sequence>